<evidence type="ECO:0000256" key="6">
    <source>
        <dbReference type="ARBA" id="ARBA00022741"/>
    </source>
</evidence>
<protein>
    <submittedName>
        <fullName evidence="11">Peptide ABC transporter ATP-binding protein</fullName>
    </submittedName>
</protein>
<dbReference type="RefSeq" id="WP_031504337.1">
    <property type="nucleotide sequence ID" value="NC_022795.1"/>
</dbReference>
<name>A0A0X1KRS3_9THEM</name>
<evidence type="ECO:0000256" key="8">
    <source>
        <dbReference type="ARBA" id="ARBA00022967"/>
    </source>
</evidence>
<comment type="similarity">
    <text evidence="2">Belongs to the ABC transporter superfamily.</text>
</comment>
<dbReference type="STRING" id="1123384.AJ81_07250"/>
<dbReference type="KEGG" id="phy:AJ81_07250"/>
<dbReference type="Pfam" id="PF08352">
    <property type="entry name" value="oligo_HPY"/>
    <property type="match status" value="1"/>
</dbReference>
<dbReference type="InterPro" id="IPR013563">
    <property type="entry name" value="Oligopep_ABC_C"/>
</dbReference>
<evidence type="ECO:0000256" key="7">
    <source>
        <dbReference type="ARBA" id="ARBA00022840"/>
    </source>
</evidence>
<proteinExistence type="inferred from homology"/>
<dbReference type="PANTHER" id="PTHR43297:SF14">
    <property type="entry name" value="ATPASE AAA-TYPE CORE DOMAIN-CONTAINING PROTEIN"/>
    <property type="match status" value="1"/>
</dbReference>
<dbReference type="Gene3D" id="3.40.50.300">
    <property type="entry name" value="P-loop containing nucleotide triphosphate hydrolases"/>
    <property type="match status" value="1"/>
</dbReference>
<dbReference type="PANTHER" id="PTHR43297">
    <property type="entry name" value="OLIGOPEPTIDE TRANSPORT ATP-BINDING PROTEIN APPD"/>
    <property type="match status" value="1"/>
</dbReference>
<dbReference type="GO" id="GO:0015833">
    <property type="term" value="P:peptide transport"/>
    <property type="evidence" value="ECO:0007669"/>
    <property type="project" value="InterPro"/>
</dbReference>
<dbReference type="Proteomes" id="UP000077469">
    <property type="component" value="Chromosome"/>
</dbReference>
<dbReference type="InterPro" id="IPR050388">
    <property type="entry name" value="ABC_Ni/Peptide_Import"/>
</dbReference>
<dbReference type="PROSITE" id="PS00211">
    <property type="entry name" value="ABC_TRANSPORTER_1"/>
    <property type="match status" value="1"/>
</dbReference>
<dbReference type="AlphaFoldDB" id="A0A0X1KRS3"/>
<evidence type="ECO:0000256" key="2">
    <source>
        <dbReference type="ARBA" id="ARBA00005417"/>
    </source>
</evidence>
<evidence type="ECO:0000259" key="10">
    <source>
        <dbReference type="PROSITE" id="PS50893"/>
    </source>
</evidence>
<keyword evidence="8" id="KW-1278">Translocase</keyword>
<dbReference type="SUPFAM" id="SSF52540">
    <property type="entry name" value="P-loop containing nucleoside triphosphate hydrolases"/>
    <property type="match status" value="1"/>
</dbReference>
<dbReference type="PATRIC" id="fig|1123384.7.peg.1457"/>
<dbReference type="GO" id="GO:0005886">
    <property type="term" value="C:plasma membrane"/>
    <property type="evidence" value="ECO:0007669"/>
    <property type="project" value="UniProtKB-SubCell"/>
</dbReference>
<organism evidence="11 12">
    <name type="scientific">Pseudothermotoga hypogea DSM 11164 = NBRC 106472</name>
    <dbReference type="NCBI Taxonomy" id="1123384"/>
    <lineage>
        <taxon>Bacteria</taxon>
        <taxon>Thermotogati</taxon>
        <taxon>Thermotogota</taxon>
        <taxon>Thermotogae</taxon>
        <taxon>Thermotogales</taxon>
        <taxon>Thermotogaceae</taxon>
        <taxon>Pseudothermotoga</taxon>
    </lineage>
</organism>
<feature type="domain" description="ABC transporter" evidence="10">
    <location>
        <begin position="5"/>
        <end position="251"/>
    </location>
</feature>
<dbReference type="InterPro" id="IPR003439">
    <property type="entry name" value="ABC_transporter-like_ATP-bd"/>
</dbReference>
<evidence type="ECO:0000256" key="3">
    <source>
        <dbReference type="ARBA" id="ARBA00022448"/>
    </source>
</evidence>
<evidence type="ECO:0000313" key="11">
    <source>
        <dbReference type="EMBL" id="AJC74018.1"/>
    </source>
</evidence>
<dbReference type="InterPro" id="IPR027417">
    <property type="entry name" value="P-loop_NTPase"/>
</dbReference>
<dbReference type="EMBL" id="CP007141">
    <property type="protein sequence ID" value="AJC74018.1"/>
    <property type="molecule type" value="Genomic_DNA"/>
</dbReference>
<dbReference type="InterPro" id="IPR003593">
    <property type="entry name" value="AAA+_ATPase"/>
</dbReference>
<evidence type="ECO:0000256" key="1">
    <source>
        <dbReference type="ARBA" id="ARBA00004202"/>
    </source>
</evidence>
<dbReference type="PROSITE" id="PS50893">
    <property type="entry name" value="ABC_TRANSPORTER_2"/>
    <property type="match status" value="1"/>
</dbReference>
<comment type="subcellular location">
    <subcellularLocation>
        <location evidence="1">Cell membrane</location>
        <topology evidence="1">Peripheral membrane protein</topology>
    </subcellularLocation>
</comment>
<dbReference type="OrthoDB" id="43136at2"/>
<keyword evidence="5" id="KW-0997">Cell inner membrane</keyword>
<dbReference type="FunFam" id="3.40.50.300:FF:000016">
    <property type="entry name" value="Oligopeptide ABC transporter ATP-binding component"/>
    <property type="match status" value="1"/>
</dbReference>
<keyword evidence="7 11" id="KW-0067">ATP-binding</keyword>
<evidence type="ECO:0000256" key="5">
    <source>
        <dbReference type="ARBA" id="ARBA00022519"/>
    </source>
</evidence>
<keyword evidence="12" id="KW-1185">Reference proteome</keyword>
<keyword evidence="9" id="KW-0472">Membrane</keyword>
<reference evidence="11 12" key="1">
    <citation type="submission" date="2014-01" db="EMBL/GenBank/DDBJ databases">
        <title>Genome sequencing of Thermotog hypogea.</title>
        <authorList>
            <person name="Zhang X."/>
            <person name="Alvare G."/>
            <person name="Fristensky B."/>
            <person name="Chen L."/>
            <person name="Suen T."/>
            <person name="Chen Q."/>
            <person name="Ma K."/>
        </authorList>
    </citation>
    <scope>NUCLEOTIDE SEQUENCE [LARGE SCALE GENOMIC DNA]</scope>
    <source>
        <strain evidence="11 12">DSM 11164</strain>
    </source>
</reference>
<dbReference type="NCBIfam" id="TIGR01727">
    <property type="entry name" value="oligo_HPY"/>
    <property type="match status" value="1"/>
</dbReference>
<dbReference type="GO" id="GO:0016887">
    <property type="term" value="F:ATP hydrolysis activity"/>
    <property type="evidence" value="ECO:0007669"/>
    <property type="project" value="InterPro"/>
</dbReference>
<dbReference type="InterPro" id="IPR017871">
    <property type="entry name" value="ABC_transporter-like_CS"/>
</dbReference>
<dbReference type="GO" id="GO:0005524">
    <property type="term" value="F:ATP binding"/>
    <property type="evidence" value="ECO:0007669"/>
    <property type="project" value="UniProtKB-KW"/>
</dbReference>
<keyword evidence="3" id="KW-0813">Transport</keyword>
<evidence type="ECO:0000313" key="12">
    <source>
        <dbReference type="Proteomes" id="UP000077469"/>
    </source>
</evidence>
<keyword evidence="4" id="KW-1003">Cell membrane</keyword>
<keyword evidence="6" id="KW-0547">Nucleotide-binding</keyword>
<accession>A0A0X1KRS3</accession>
<dbReference type="Pfam" id="PF00005">
    <property type="entry name" value="ABC_tran"/>
    <property type="match status" value="1"/>
</dbReference>
<gene>
    <name evidence="11" type="ORF">AJ81_07250</name>
</gene>
<dbReference type="PaxDb" id="1123384-AJ81_07250"/>
<dbReference type="SMART" id="SM00382">
    <property type="entry name" value="AAA"/>
    <property type="match status" value="1"/>
</dbReference>
<dbReference type="CDD" id="cd03257">
    <property type="entry name" value="ABC_NikE_OppD_transporters"/>
    <property type="match status" value="1"/>
</dbReference>
<evidence type="ECO:0000256" key="9">
    <source>
        <dbReference type="ARBA" id="ARBA00023136"/>
    </source>
</evidence>
<sequence>MNPLLLVEDLAVEFKTRLGKFCAPDGVTFSVFESECVGLVGESGSGKSVTALAIMGLLAKNARVARGRILFDGVDITSGNDHPRGKKMSMVFQNPLNSLNPNMKIGQQLCEVLEENFKMGKEEARKRVIETMAKLGIPEAEKMLERYPFEYSGGMRQRAMIAMAMLCEPKLLIADEPTTALDVTIQAQIMRLFKQLKSSSRTSILFISHDLSVVSQIADRIIVMYAGKICEISPAKQLFEDPLHPYTQGLIASVPNLKRKGSKLHSIEGNVPSLLDPPSGCRFHPRCNKKLEVCSRQEPPEVQMKDRIVKCWLYEKAGI</sequence>
<evidence type="ECO:0000256" key="4">
    <source>
        <dbReference type="ARBA" id="ARBA00022475"/>
    </source>
</evidence>